<dbReference type="GO" id="GO:0032259">
    <property type="term" value="P:methylation"/>
    <property type="evidence" value="ECO:0007669"/>
    <property type="project" value="UniProtKB-KW"/>
</dbReference>
<keyword evidence="3" id="KW-0489">Methyltransferase</keyword>
<dbReference type="AlphaFoldDB" id="A0A4R8XXV0"/>
<dbReference type="EMBL" id="SOGN01000008">
    <property type="protein sequence ID" value="TFC83940.1"/>
    <property type="molecule type" value="Genomic_DNA"/>
</dbReference>
<dbReference type="Pfam" id="PF13847">
    <property type="entry name" value="Methyltransf_31"/>
    <property type="match status" value="1"/>
</dbReference>
<comment type="caution">
    <text evidence="3">The sequence shown here is derived from an EMBL/GenBank/DDBJ whole genome shotgun (WGS) entry which is preliminary data.</text>
</comment>
<dbReference type="PANTHER" id="PTHR43591:SF24">
    <property type="entry name" value="2-METHOXY-6-POLYPRENYL-1,4-BENZOQUINOL METHYLASE, MITOCHONDRIAL"/>
    <property type="match status" value="1"/>
</dbReference>
<dbReference type="SUPFAM" id="SSF53335">
    <property type="entry name" value="S-adenosyl-L-methionine-dependent methyltransferases"/>
    <property type="match status" value="1"/>
</dbReference>
<proteinExistence type="predicted"/>
<keyword evidence="4" id="KW-1185">Reference proteome</keyword>
<evidence type="ECO:0000256" key="1">
    <source>
        <dbReference type="SAM" id="MobiDB-lite"/>
    </source>
</evidence>
<dbReference type="Proteomes" id="UP000298433">
    <property type="component" value="Unassembled WGS sequence"/>
</dbReference>
<evidence type="ECO:0000313" key="4">
    <source>
        <dbReference type="Proteomes" id="UP000298433"/>
    </source>
</evidence>
<dbReference type="PANTHER" id="PTHR43591">
    <property type="entry name" value="METHYLTRANSFERASE"/>
    <property type="match status" value="1"/>
</dbReference>
<dbReference type="InterPro" id="IPR025714">
    <property type="entry name" value="Methyltranfer_dom"/>
</dbReference>
<name>A0A4R8XXV0_9MICO</name>
<keyword evidence="3" id="KW-0808">Transferase</keyword>
<protein>
    <submittedName>
        <fullName evidence="3">Class I SAM-dependent methyltransferase</fullName>
    </submittedName>
</protein>
<organism evidence="3 4">
    <name type="scientific">Cryobacterium cheniae</name>
    <dbReference type="NCBI Taxonomy" id="1259262"/>
    <lineage>
        <taxon>Bacteria</taxon>
        <taxon>Bacillati</taxon>
        <taxon>Actinomycetota</taxon>
        <taxon>Actinomycetes</taxon>
        <taxon>Micrococcales</taxon>
        <taxon>Microbacteriaceae</taxon>
        <taxon>Cryobacterium</taxon>
    </lineage>
</organism>
<sequence length="283" mass="31032">MIDEPARPETAPREQYTHGHHESVVRSHTWRTVANSAAYLIPHLAAGLSLLDVGCGPGTITVDLARRLYPGQVTGLDASEQIVRLAAGLAFDAGVRNASFRVGDAYALEFADDSFDIVHAHQVLQHLANPVVALREFRRVLKPGGILAARDVDSGGVMYYPKLQGLQMWESAFRDVQYWNGGDPDAGRSLKAWAHRAGFTDVVSTASIWCFASDVEREWWGQSWAERVIESDFAAHAIEVGAADLADLRMMQAAWLQWAGDPDGWFGAAHGEIVARKARDASR</sequence>
<dbReference type="GO" id="GO:0008168">
    <property type="term" value="F:methyltransferase activity"/>
    <property type="evidence" value="ECO:0007669"/>
    <property type="project" value="UniProtKB-KW"/>
</dbReference>
<dbReference type="Gene3D" id="3.40.50.150">
    <property type="entry name" value="Vaccinia Virus protein VP39"/>
    <property type="match status" value="1"/>
</dbReference>
<evidence type="ECO:0000259" key="2">
    <source>
        <dbReference type="Pfam" id="PF13847"/>
    </source>
</evidence>
<dbReference type="InterPro" id="IPR029063">
    <property type="entry name" value="SAM-dependent_MTases_sf"/>
</dbReference>
<gene>
    <name evidence="3" type="ORF">E3T23_01415</name>
</gene>
<evidence type="ECO:0000313" key="3">
    <source>
        <dbReference type="EMBL" id="TFC83940.1"/>
    </source>
</evidence>
<dbReference type="RefSeq" id="WP_134368628.1">
    <property type="nucleotide sequence ID" value="NZ_SOGN01000008.1"/>
</dbReference>
<dbReference type="OrthoDB" id="9795634at2"/>
<feature type="domain" description="Methyltransferase" evidence="2">
    <location>
        <begin position="46"/>
        <end position="153"/>
    </location>
</feature>
<reference evidence="3 4" key="1">
    <citation type="submission" date="2019-03" db="EMBL/GenBank/DDBJ databases">
        <title>Genomics of glacier-inhabiting Cryobacterium strains.</title>
        <authorList>
            <person name="Liu Q."/>
            <person name="Xin Y.-H."/>
        </authorList>
    </citation>
    <scope>NUCLEOTIDE SEQUENCE [LARGE SCALE GENOMIC DNA]</scope>
    <source>
        <strain evidence="3 4">TMT2-48-2</strain>
    </source>
</reference>
<dbReference type="CDD" id="cd02440">
    <property type="entry name" value="AdoMet_MTases"/>
    <property type="match status" value="1"/>
</dbReference>
<accession>A0A4R8XXV0</accession>
<feature type="region of interest" description="Disordered" evidence="1">
    <location>
        <begin position="1"/>
        <end position="22"/>
    </location>
</feature>